<evidence type="ECO:0000313" key="5">
    <source>
        <dbReference type="Proteomes" id="UP001501183"/>
    </source>
</evidence>
<feature type="transmembrane region" description="Helical" evidence="3">
    <location>
        <begin position="41"/>
        <end position="61"/>
    </location>
</feature>
<dbReference type="Proteomes" id="UP001501183">
    <property type="component" value="Unassembled WGS sequence"/>
</dbReference>
<dbReference type="PANTHER" id="PTHR37042:SF4">
    <property type="entry name" value="OUTER MEMBRANE PROTEIN RV1973"/>
    <property type="match status" value="1"/>
</dbReference>
<gene>
    <name evidence="4" type="ORF">GCM10023094_52490</name>
</gene>
<comment type="caution">
    <text evidence="4">The sequence shown here is derived from an EMBL/GenBank/DDBJ whole genome shotgun (WGS) entry which is preliminary data.</text>
</comment>
<keyword evidence="2 3" id="KW-0472">Membrane</keyword>
<evidence type="ECO:0008006" key="6">
    <source>
        <dbReference type="Google" id="ProtNLM"/>
    </source>
</evidence>
<keyword evidence="3" id="KW-1133">Transmembrane helix</keyword>
<protein>
    <recommendedName>
        <fullName evidence="6">Mce-associated membrane protein</fullName>
    </recommendedName>
</protein>
<comment type="subcellular location">
    <subcellularLocation>
        <location evidence="1">Membrane</location>
    </subcellularLocation>
</comment>
<reference evidence="5" key="1">
    <citation type="journal article" date="2019" name="Int. J. Syst. Evol. Microbiol.">
        <title>The Global Catalogue of Microorganisms (GCM) 10K type strain sequencing project: providing services to taxonomists for standard genome sequencing and annotation.</title>
        <authorList>
            <consortium name="The Broad Institute Genomics Platform"/>
            <consortium name="The Broad Institute Genome Sequencing Center for Infectious Disease"/>
            <person name="Wu L."/>
            <person name="Ma J."/>
        </authorList>
    </citation>
    <scope>NUCLEOTIDE SEQUENCE [LARGE SCALE GENOMIC DNA]</scope>
    <source>
        <strain evidence="5">JCM 32206</strain>
    </source>
</reference>
<dbReference type="PANTHER" id="PTHR37042">
    <property type="entry name" value="OUTER MEMBRANE PROTEIN RV1973"/>
    <property type="match status" value="1"/>
</dbReference>
<evidence type="ECO:0000256" key="1">
    <source>
        <dbReference type="ARBA" id="ARBA00004370"/>
    </source>
</evidence>
<organism evidence="4 5">
    <name type="scientific">Rhodococcus olei</name>
    <dbReference type="NCBI Taxonomy" id="2161675"/>
    <lineage>
        <taxon>Bacteria</taxon>
        <taxon>Bacillati</taxon>
        <taxon>Actinomycetota</taxon>
        <taxon>Actinomycetes</taxon>
        <taxon>Mycobacteriales</taxon>
        <taxon>Nocardiaceae</taxon>
        <taxon>Rhodococcus</taxon>
    </lineage>
</organism>
<dbReference type="RefSeq" id="WP_345352699.1">
    <property type="nucleotide sequence ID" value="NZ_BAABFB010000075.1"/>
</dbReference>
<dbReference type="EMBL" id="BAABFB010000075">
    <property type="protein sequence ID" value="GAA4490002.1"/>
    <property type="molecule type" value="Genomic_DNA"/>
</dbReference>
<keyword evidence="5" id="KW-1185">Reference proteome</keyword>
<proteinExistence type="predicted"/>
<accession>A0ABP8PRQ1</accession>
<evidence type="ECO:0000256" key="3">
    <source>
        <dbReference type="SAM" id="Phobius"/>
    </source>
</evidence>
<name>A0ABP8PRQ1_9NOCA</name>
<sequence>MSEEADKSVNGDEAAAAAHVGAVDLSVTEAVAPKGDSRTRVLAVVVGILVLALAIGVGLLLKGYLTDRATEQARTDAVAAASDQAAKMLSYNYNEVDQQLAAAADGLTGDFRDEYTKLVEGTIAPGAKEKKLTVQATVQAGSIVSATPDDAVVLLFVNQVTTSSDVPDAATTGSRVRMEMHKDGDRWLTGRLTPV</sequence>
<evidence type="ECO:0000313" key="4">
    <source>
        <dbReference type="EMBL" id="GAA4490002.1"/>
    </source>
</evidence>
<keyword evidence="3" id="KW-0812">Transmembrane</keyword>
<evidence type="ECO:0000256" key="2">
    <source>
        <dbReference type="ARBA" id="ARBA00023136"/>
    </source>
</evidence>